<protein>
    <submittedName>
        <fullName evidence="2">BTB domain-containing protein</fullName>
    </submittedName>
</protein>
<reference evidence="1" key="1">
    <citation type="journal article" date="2013" name="Genetics">
        <title>The draft genome and transcriptome of Panagrellus redivivus are shaped by the harsh demands of a free-living lifestyle.</title>
        <authorList>
            <person name="Srinivasan J."/>
            <person name="Dillman A.R."/>
            <person name="Macchietto M.G."/>
            <person name="Heikkinen L."/>
            <person name="Lakso M."/>
            <person name="Fracchia K.M."/>
            <person name="Antoshechkin I."/>
            <person name="Mortazavi A."/>
            <person name="Wong G."/>
            <person name="Sternberg P.W."/>
        </authorList>
    </citation>
    <scope>NUCLEOTIDE SEQUENCE [LARGE SCALE GENOMIC DNA]</scope>
    <source>
        <strain evidence="1">MT8872</strain>
    </source>
</reference>
<sequence length="302" mass="34539">MSFASNNTVIKRFTYDWLIRFAELHPIEINDYDVPDYGQVPQGPQDPLESKYAAISPFFTTIISRYMPYIFHKADLLVENGVIKAEEDELPPHNKTKVYACENLEFSNLKPGTISLLKNNRISFYYSKALLMLGHFLEPNSRNTFTADEVKHVLKSCPFGEIFHACANFDKPTPFSEICPLLSHYKEIRMGISNLIYDENIANVMNQCHVAPNEIDLRDLNISDKVILEMLGYFVSLPQCPNELTFTFLKPKPILLFDAVVEKFVSAGYRLTNGPKPETPFKLIQIAVENYDFVFSCSNLNP</sequence>
<dbReference type="AlphaFoldDB" id="A0A7E4VFA4"/>
<reference evidence="2" key="2">
    <citation type="submission" date="2020-10" db="UniProtKB">
        <authorList>
            <consortium name="WormBaseParasite"/>
        </authorList>
    </citation>
    <scope>IDENTIFICATION</scope>
</reference>
<proteinExistence type="predicted"/>
<dbReference type="WBParaSite" id="Pan_g20205.t1">
    <property type="protein sequence ID" value="Pan_g20205.t1"/>
    <property type="gene ID" value="Pan_g20205"/>
</dbReference>
<keyword evidence="1" id="KW-1185">Reference proteome</keyword>
<accession>A0A7E4VFA4</accession>
<dbReference type="Proteomes" id="UP000492821">
    <property type="component" value="Unassembled WGS sequence"/>
</dbReference>
<organism evidence="1 2">
    <name type="scientific">Panagrellus redivivus</name>
    <name type="common">Microworm</name>
    <dbReference type="NCBI Taxonomy" id="6233"/>
    <lineage>
        <taxon>Eukaryota</taxon>
        <taxon>Metazoa</taxon>
        <taxon>Ecdysozoa</taxon>
        <taxon>Nematoda</taxon>
        <taxon>Chromadorea</taxon>
        <taxon>Rhabditida</taxon>
        <taxon>Tylenchina</taxon>
        <taxon>Panagrolaimomorpha</taxon>
        <taxon>Panagrolaimoidea</taxon>
        <taxon>Panagrolaimidae</taxon>
        <taxon>Panagrellus</taxon>
    </lineage>
</organism>
<evidence type="ECO:0000313" key="2">
    <source>
        <dbReference type="WBParaSite" id="Pan_g20205.t1"/>
    </source>
</evidence>
<evidence type="ECO:0000313" key="1">
    <source>
        <dbReference type="Proteomes" id="UP000492821"/>
    </source>
</evidence>
<name>A0A7E4VFA4_PANRE</name>